<dbReference type="InterPro" id="IPR029016">
    <property type="entry name" value="GAF-like_dom_sf"/>
</dbReference>
<dbReference type="SUPFAM" id="SSF55781">
    <property type="entry name" value="GAF domain-like"/>
    <property type="match status" value="1"/>
</dbReference>
<keyword evidence="1" id="KW-0600">Photoreceptor protein</keyword>
<dbReference type="PANTHER" id="PTHR43102:SF2">
    <property type="entry name" value="GAF DOMAIN-CONTAINING PROTEIN"/>
    <property type="match status" value="1"/>
</dbReference>
<sequence>MGQCASGGIGPLQESQARQGRQHPAGKEEVPGHKLEAEALKLKTHEDIVTPSYKPHLKTPSTYSLPHHDAAENHLLNNAKDSASVSELCQGGVHDCLASGPPVCACEAGRVQTFEAYAIDKLFEPCPELDIVLQAVCRVFSVQYASFALYHNQTCVQCNTVGYNGVGELQWNLTACPWNLMCSMPQTIACRDLREDARYADQPWTLQGLRTYVSAPILGSNGERLGSCCFMDPVPRKVDAGMCRLLNNFGEIAVRVLERHIGIAVRLAQARLTAMQLSDATVNLPQPLPETVKALDSSAIEDKEHQQQQQLAKGSSLDKAGSALVVNKGGWVQQLQGAGPEAQAAAVAAACQSYGAWWGDDANSAEAASTAAAAAVAEVEGPRAGLGGSKGGALQQARNPQLQLYNVFQREFRNTARTADACVLLVDTGHPDWPVIYADETWQEWAGYSRDAILGRGLFELLQPAAPSVAPCRRDQLQAEAQAGARFVLHGQVAVPQGTRETDLVRAVSMAGSVVSLPTLHTSGPGPSSTQMGHENASECVLHSIDSSVVLGQPKRGRSSNLDSLGSNVATPQRGPSSTGRKGDILMSAEGYHQRQPQQEHVRQSLDFWQKEQPKTSDCLLRTHSSIKSEQPSSASAWSARPSTDAYALPPASLTPVSNRECLGSDARADTAAKAGRSLVFDLSFRPAALDVLDCDALPLGVPSFVLMETSGRLLSLYMVRLHKRGEEVVQPANKPFEPSAKVTRVSQANPTLLAPRFFPGMRVQQVLGAGGYGTAYQGQWHDTPVVLKVQDYMLSSSKELLEAQLEVLLGQLLNHPNLVHTLAHATVELPPDSLVPFSQAKQASHKQKASKARATHN</sequence>
<evidence type="ECO:0000256" key="3">
    <source>
        <dbReference type="PROSITE-ProRule" id="PRU10141"/>
    </source>
</evidence>
<dbReference type="EMBL" id="MU069554">
    <property type="protein sequence ID" value="KAF5839108.1"/>
    <property type="molecule type" value="Genomic_DNA"/>
</dbReference>
<protein>
    <recommendedName>
        <fullName evidence="5">PAS domain-containing protein</fullName>
    </recommendedName>
</protein>
<dbReference type="SUPFAM" id="SSF56112">
    <property type="entry name" value="Protein kinase-like (PK-like)"/>
    <property type="match status" value="1"/>
</dbReference>
<keyword evidence="7" id="KW-1185">Reference proteome</keyword>
<evidence type="ECO:0000313" key="7">
    <source>
        <dbReference type="Proteomes" id="UP000815325"/>
    </source>
</evidence>
<reference evidence="6" key="1">
    <citation type="submission" date="2017-08" db="EMBL/GenBank/DDBJ databases">
        <authorList>
            <person name="Polle J.E."/>
            <person name="Barry K."/>
            <person name="Cushman J."/>
            <person name="Schmutz J."/>
            <person name="Tran D."/>
            <person name="Hathwaick L.T."/>
            <person name="Yim W.C."/>
            <person name="Jenkins J."/>
            <person name="Mckie-Krisberg Z.M."/>
            <person name="Prochnik S."/>
            <person name="Lindquist E."/>
            <person name="Dockter R.B."/>
            <person name="Adam C."/>
            <person name="Molina H."/>
            <person name="Bunkerborg J."/>
            <person name="Jin E."/>
            <person name="Buchheim M."/>
            <person name="Magnuson J."/>
        </authorList>
    </citation>
    <scope>NUCLEOTIDE SEQUENCE</scope>
    <source>
        <strain evidence="6">CCAP 19/18</strain>
    </source>
</reference>
<dbReference type="InterPro" id="IPR035965">
    <property type="entry name" value="PAS-like_dom_sf"/>
</dbReference>
<dbReference type="CDD" id="cd00130">
    <property type="entry name" value="PAS"/>
    <property type="match status" value="1"/>
</dbReference>
<feature type="region of interest" description="Disordered" evidence="4">
    <location>
        <begin position="839"/>
        <end position="858"/>
    </location>
</feature>
<gene>
    <name evidence="6" type="ORF">DUNSADRAFT_1506</name>
</gene>
<evidence type="ECO:0000256" key="4">
    <source>
        <dbReference type="SAM" id="MobiDB-lite"/>
    </source>
</evidence>
<accession>A0ABQ7GWW3</accession>
<dbReference type="InterPro" id="IPR011009">
    <property type="entry name" value="Kinase-like_dom_sf"/>
</dbReference>
<evidence type="ECO:0000256" key="1">
    <source>
        <dbReference type="ARBA" id="ARBA00022543"/>
    </source>
</evidence>
<dbReference type="SUPFAM" id="SSF55785">
    <property type="entry name" value="PYP-like sensor domain (PAS domain)"/>
    <property type="match status" value="1"/>
</dbReference>
<organism evidence="6 7">
    <name type="scientific">Dunaliella salina</name>
    <name type="common">Green alga</name>
    <name type="synonym">Protococcus salinus</name>
    <dbReference type="NCBI Taxonomy" id="3046"/>
    <lineage>
        <taxon>Eukaryota</taxon>
        <taxon>Viridiplantae</taxon>
        <taxon>Chlorophyta</taxon>
        <taxon>core chlorophytes</taxon>
        <taxon>Chlorophyceae</taxon>
        <taxon>CS clade</taxon>
        <taxon>Chlamydomonadales</taxon>
        <taxon>Dunaliellaceae</taxon>
        <taxon>Dunaliella</taxon>
    </lineage>
</organism>
<feature type="compositionally biased region" description="Gly residues" evidence="4">
    <location>
        <begin position="1"/>
        <end position="10"/>
    </location>
</feature>
<name>A0ABQ7GWW3_DUNSA</name>
<dbReference type="Proteomes" id="UP000815325">
    <property type="component" value="Unassembled WGS sequence"/>
</dbReference>
<keyword evidence="3" id="KW-0067">ATP-binding</keyword>
<dbReference type="PROSITE" id="PS50112">
    <property type="entry name" value="PAS"/>
    <property type="match status" value="1"/>
</dbReference>
<proteinExistence type="predicted"/>
<keyword evidence="2" id="KW-0716">Sensory transduction</keyword>
<keyword evidence="1" id="KW-0675">Receptor</keyword>
<evidence type="ECO:0000313" key="6">
    <source>
        <dbReference type="EMBL" id="KAF5839108.1"/>
    </source>
</evidence>
<comment type="caution">
    <text evidence="6">The sequence shown here is derived from an EMBL/GenBank/DDBJ whole genome shotgun (WGS) entry which is preliminary data.</text>
</comment>
<evidence type="ECO:0000256" key="2">
    <source>
        <dbReference type="ARBA" id="ARBA00022606"/>
    </source>
</evidence>
<dbReference type="PROSITE" id="PS00107">
    <property type="entry name" value="PROTEIN_KINASE_ATP"/>
    <property type="match status" value="1"/>
</dbReference>
<dbReference type="InterPro" id="IPR017441">
    <property type="entry name" value="Protein_kinase_ATP_BS"/>
</dbReference>
<dbReference type="Gene3D" id="3.30.200.20">
    <property type="entry name" value="Phosphorylase Kinase, domain 1"/>
    <property type="match status" value="1"/>
</dbReference>
<keyword evidence="1" id="KW-0157">Chromophore</keyword>
<feature type="compositionally biased region" description="Polar residues" evidence="4">
    <location>
        <begin position="559"/>
        <end position="580"/>
    </location>
</feature>
<keyword evidence="3" id="KW-0547">Nucleotide-binding</keyword>
<feature type="region of interest" description="Disordered" evidence="4">
    <location>
        <begin position="552"/>
        <end position="584"/>
    </location>
</feature>
<dbReference type="Gene3D" id="3.30.450.20">
    <property type="entry name" value="PAS domain"/>
    <property type="match status" value="1"/>
</dbReference>
<feature type="region of interest" description="Disordered" evidence="4">
    <location>
        <begin position="1"/>
        <end position="33"/>
    </location>
</feature>
<feature type="compositionally biased region" description="Basic residues" evidence="4">
    <location>
        <begin position="844"/>
        <end position="858"/>
    </location>
</feature>
<dbReference type="Gene3D" id="3.30.450.40">
    <property type="match status" value="1"/>
</dbReference>
<evidence type="ECO:0000259" key="5">
    <source>
        <dbReference type="PROSITE" id="PS50112"/>
    </source>
</evidence>
<feature type="binding site" evidence="3">
    <location>
        <position position="789"/>
    </location>
    <ligand>
        <name>ATP</name>
        <dbReference type="ChEBI" id="CHEBI:30616"/>
    </ligand>
</feature>
<feature type="domain" description="PAS" evidence="5">
    <location>
        <begin position="408"/>
        <end position="464"/>
    </location>
</feature>
<dbReference type="PANTHER" id="PTHR43102">
    <property type="entry name" value="SLR1143 PROTEIN"/>
    <property type="match status" value="1"/>
</dbReference>
<dbReference type="InterPro" id="IPR000014">
    <property type="entry name" value="PAS"/>
</dbReference>